<reference evidence="3 4" key="1">
    <citation type="submission" date="2023-05" db="EMBL/GenBank/DDBJ databases">
        <authorList>
            <person name="Guo Y."/>
        </authorList>
    </citation>
    <scope>NUCLEOTIDE SEQUENCE [LARGE SCALE GENOMIC DNA]</scope>
    <source>
        <strain evidence="3 4">GR2756</strain>
    </source>
</reference>
<keyword evidence="1" id="KW-0732">Signal</keyword>
<dbReference type="InterPro" id="IPR053145">
    <property type="entry name" value="AB_hydrolase_Est10"/>
</dbReference>
<comment type="caution">
    <text evidence="3">The sequence shown here is derived from an EMBL/GenBank/DDBJ whole genome shotgun (WGS) entry which is preliminary data.</text>
</comment>
<dbReference type="InterPro" id="IPR000383">
    <property type="entry name" value="Xaa-Pro-like_dom"/>
</dbReference>
<proteinExistence type="predicted"/>
<organism evidence="3 4">
    <name type="scientific">Sphingosinicella rhizophila</name>
    <dbReference type="NCBI Taxonomy" id="3050082"/>
    <lineage>
        <taxon>Bacteria</taxon>
        <taxon>Pseudomonadati</taxon>
        <taxon>Pseudomonadota</taxon>
        <taxon>Alphaproteobacteria</taxon>
        <taxon>Sphingomonadales</taxon>
        <taxon>Sphingosinicellaceae</taxon>
        <taxon>Sphingosinicella</taxon>
    </lineage>
</organism>
<feature type="signal peptide" evidence="1">
    <location>
        <begin position="1"/>
        <end position="23"/>
    </location>
</feature>
<dbReference type="GO" id="GO:0016787">
    <property type="term" value="F:hydrolase activity"/>
    <property type="evidence" value="ECO:0007669"/>
    <property type="project" value="UniProtKB-KW"/>
</dbReference>
<evidence type="ECO:0000313" key="4">
    <source>
        <dbReference type="Proteomes" id="UP001259572"/>
    </source>
</evidence>
<keyword evidence="4" id="KW-1185">Reference proteome</keyword>
<evidence type="ECO:0000259" key="2">
    <source>
        <dbReference type="Pfam" id="PF02129"/>
    </source>
</evidence>
<evidence type="ECO:0000256" key="1">
    <source>
        <dbReference type="SAM" id="SignalP"/>
    </source>
</evidence>
<name>A0ABU3QB02_9SPHN</name>
<evidence type="ECO:0000313" key="3">
    <source>
        <dbReference type="EMBL" id="MDT9600581.1"/>
    </source>
</evidence>
<dbReference type="Proteomes" id="UP001259572">
    <property type="component" value="Unassembled WGS sequence"/>
</dbReference>
<gene>
    <name evidence="3" type="ORF">RQX22_16595</name>
</gene>
<dbReference type="EMBL" id="JAVUPU010000010">
    <property type="protein sequence ID" value="MDT9600581.1"/>
    <property type="molecule type" value="Genomic_DNA"/>
</dbReference>
<dbReference type="SUPFAM" id="SSF53474">
    <property type="entry name" value="alpha/beta-Hydrolases"/>
    <property type="match status" value="1"/>
</dbReference>
<dbReference type="PANTHER" id="PTHR43265">
    <property type="entry name" value="ESTERASE ESTD"/>
    <property type="match status" value="1"/>
</dbReference>
<sequence length="375" mass="38656">MKKLKIAALVISASAVATVAAPAATFAQQAAPAAAPAVRPQHPVRPYPYKEVEASYDNKARPGVHLAGTLTVPQGKGPFPAVLLITGSGPQDRDETIFGHKPFLVLSDHLTRRGIAVLRVDDRGIGGSTGAGPNDTSNDFATDVQAGIDWLKTRPEVDASRIGLVGHSEGGLIAPIVAKDNPDVAFAVLWAGTGVSGADVIVEQVRAVTASTGASAEAVTAAANQQKALVDAILAAPDQDTAYQSALQIVTAAGQTEEQAGPGIKFLTGAWFRNFLVYDPAPTLKALDIPVLALLGGKDVQVLASQNGPAMKAAFAGNPRAKVIELPNLNHLFQNATSGSPMEYGTITETMDPAALKLMGDWIVEVTGAGANAGQ</sequence>
<protein>
    <submittedName>
        <fullName evidence="3">Alpha/beta fold hydrolase</fullName>
    </submittedName>
</protein>
<dbReference type="InterPro" id="IPR029058">
    <property type="entry name" value="AB_hydrolase_fold"/>
</dbReference>
<feature type="chain" id="PRO_5045371808" evidence="1">
    <location>
        <begin position="24"/>
        <end position="375"/>
    </location>
</feature>
<keyword evidence="3" id="KW-0378">Hydrolase</keyword>
<feature type="domain" description="Xaa-Pro dipeptidyl-peptidase-like" evidence="2">
    <location>
        <begin position="63"/>
        <end position="257"/>
    </location>
</feature>
<dbReference type="PANTHER" id="PTHR43265:SF1">
    <property type="entry name" value="ESTERASE ESTD"/>
    <property type="match status" value="1"/>
</dbReference>
<dbReference type="RefSeq" id="WP_315727912.1">
    <property type="nucleotide sequence ID" value="NZ_JAVUPU010000010.1"/>
</dbReference>
<accession>A0ABU3QB02</accession>
<dbReference type="Gene3D" id="3.40.50.1820">
    <property type="entry name" value="alpha/beta hydrolase"/>
    <property type="match status" value="1"/>
</dbReference>
<dbReference type="Pfam" id="PF02129">
    <property type="entry name" value="Peptidase_S15"/>
    <property type="match status" value="1"/>
</dbReference>